<reference evidence="1" key="1">
    <citation type="journal article" date="2020" name="Microorganisms">
        <title>Isolation, Genomic and Metabolomic Characterization of Streptomyces tendae VITAKN with Quorum Sensing Inhibitory Activity from Southern India.</title>
        <authorList>
            <person name="Ishaque N.M."/>
            <person name="Burgsdorf I."/>
            <person name="Limlingan Malit J.J."/>
            <person name="Saha S."/>
            <person name="Teta R."/>
            <person name="Ewe D."/>
            <person name="Kannabiran K."/>
            <person name="Hrouzek P."/>
            <person name="Steindler L."/>
            <person name="Costantino V."/>
            <person name="Saurav K."/>
        </authorList>
    </citation>
    <scope>NUCLEOTIDE SEQUENCE</scope>
    <source>
        <strain evidence="1">VITAKN</strain>
    </source>
</reference>
<accession>A0A6B3QDL8</accession>
<dbReference type="RefSeq" id="WP_164457488.1">
    <property type="nucleotide sequence ID" value="NZ_JAAIFS010000001.1"/>
</dbReference>
<comment type="caution">
    <text evidence="1">The sequence shown here is derived from an EMBL/GenBank/DDBJ whole genome shotgun (WGS) entry which is preliminary data.</text>
</comment>
<dbReference type="AlphaFoldDB" id="A0A6B3QDL8"/>
<organism evidence="1">
    <name type="scientific">Streptomyces tendae</name>
    <dbReference type="NCBI Taxonomy" id="1932"/>
    <lineage>
        <taxon>Bacteria</taxon>
        <taxon>Bacillati</taxon>
        <taxon>Actinomycetota</taxon>
        <taxon>Actinomycetes</taxon>
        <taxon>Kitasatosporales</taxon>
        <taxon>Streptomycetaceae</taxon>
        <taxon>Streptomyces</taxon>
    </lineage>
</organism>
<evidence type="ECO:0000313" key="1">
    <source>
        <dbReference type="EMBL" id="NEV85720.1"/>
    </source>
</evidence>
<dbReference type="EMBL" id="JAAIFS010000001">
    <property type="protein sequence ID" value="NEV85720.1"/>
    <property type="molecule type" value="Genomic_DNA"/>
</dbReference>
<gene>
    <name evidence="1" type="ORF">GUR47_03325</name>
</gene>
<protein>
    <submittedName>
        <fullName evidence="1">Uncharacterized protein</fullName>
    </submittedName>
</protein>
<name>A0A6B3QDL8_STRTE</name>
<proteinExistence type="predicted"/>
<sequence>MTDSYSHDSHEDAVHMVGELLEADFGDWELASVKEWAAARPGWECGGAGDGRVTLVSGRAGISLVLDAGKLGFESTRYTTGQVHLLTHAYRSRPGRAAGDRIAGLARALATVGNPVRYEDCGGAPGLRWRGERHTLIFQSNRRASWLALHPVPPRHADAADTAESLHDTGKPGERARVLSYEPGAALAQRRTAFGDLFDAVVGRIGHPTLFGGSAEGPNIRWRNERRLLILSGDRHGALLEVHDTGELEEEEHRDFKWGGSWSADEPSDFHSLPYLWQLDRGGSGWGPDVYPGGRLALGPDHLQDALGLILHSFVEHLPAQVGENWAGFVITHRGRDTVHIAFEPDSGLRLFRYDRAEHDSAEKTAAMHKIGWQQRERRRWAAVFPQDGEDSAARAARLIVTQLRSDGVNNPGEECALRDVTCNDMGTFDLYGTGIGR</sequence>